<gene>
    <name evidence="3" type="ORF">A3F15_01635</name>
</gene>
<dbReference type="EMBL" id="MHUC01000005">
    <property type="protein sequence ID" value="OHA71306.1"/>
    <property type="molecule type" value="Genomic_DNA"/>
</dbReference>
<organism evidence="3 4">
    <name type="scientific">Candidatus Wildermuthbacteria bacterium RIFCSPHIGHO2_12_FULL_40_12</name>
    <dbReference type="NCBI Taxonomy" id="1802457"/>
    <lineage>
        <taxon>Bacteria</taxon>
        <taxon>Candidatus Wildermuthiibacteriota</taxon>
    </lineage>
</organism>
<proteinExistence type="predicted"/>
<sequence length="276" mass="31973">MKFLLIGNGFIVLAHKDAIKKINGEIVGIIDKNRGEDKWMEAVKKTDADCVVVLTPNDLHFEMVKFALEQGKIVLCEKPLVVKLEQAKILANEDKVFTVLQLRHHPLVELIKKEQFAKKGKHMINMNIFFKRDDENYINGWKNQKERSGGFLYNLCIHYFDLLLYLFGDIKDVKVNKIYEKNGPLPEAEGKGVIEGDNYVCNWQIFINKKENGLIIKKREYIINDIPYNFSSKDNLAEENLHKFTYEDLLRGKGVKPKEALKSIELVEAIYKKLKS</sequence>
<reference evidence="3 4" key="1">
    <citation type="journal article" date="2016" name="Nat. Commun.">
        <title>Thousands of microbial genomes shed light on interconnected biogeochemical processes in an aquifer system.</title>
        <authorList>
            <person name="Anantharaman K."/>
            <person name="Brown C.T."/>
            <person name="Hug L.A."/>
            <person name="Sharon I."/>
            <person name="Castelle C.J."/>
            <person name="Probst A.J."/>
            <person name="Thomas B.C."/>
            <person name="Singh A."/>
            <person name="Wilkins M.J."/>
            <person name="Karaoz U."/>
            <person name="Brodie E.L."/>
            <person name="Williams K.H."/>
            <person name="Hubbard S.S."/>
            <person name="Banfield J.F."/>
        </authorList>
    </citation>
    <scope>NUCLEOTIDE SEQUENCE [LARGE SCALE GENOMIC DNA]</scope>
</reference>
<name>A0A1G2REN4_9BACT</name>
<dbReference type="PANTHER" id="PTHR43249">
    <property type="entry name" value="UDP-N-ACETYL-2-AMINO-2-DEOXY-D-GLUCURONATE OXIDASE"/>
    <property type="match status" value="1"/>
</dbReference>
<dbReference type="GO" id="GO:0000166">
    <property type="term" value="F:nucleotide binding"/>
    <property type="evidence" value="ECO:0007669"/>
    <property type="project" value="InterPro"/>
</dbReference>
<dbReference type="Pfam" id="PF01408">
    <property type="entry name" value="GFO_IDH_MocA"/>
    <property type="match status" value="1"/>
</dbReference>
<dbReference type="Proteomes" id="UP000177078">
    <property type="component" value="Unassembled WGS sequence"/>
</dbReference>
<accession>A0A1G2REN4</accession>
<dbReference type="Pfam" id="PF02894">
    <property type="entry name" value="GFO_IDH_MocA_C"/>
    <property type="match status" value="1"/>
</dbReference>
<dbReference type="AlphaFoldDB" id="A0A1G2REN4"/>
<feature type="domain" description="Gfo/Idh/MocA-like oxidoreductase C-terminal" evidence="2">
    <location>
        <begin position="123"/>
        <end position="188"/>
    </location>
</feature>
<evidence type="ECO:0008006" key="5">
    <source>
        <dbReference type="Google" id="ProtNLM"/>
    </source>
</evidence>
<protein>
    <recommendedName>
        <fullName evidence="5">Gfo/Idh/MocA-like oxidoreductase N-terminal domain-containing protein</fullName>
    </recommendedName>
</protein>
<feature type="domain" description="Gfo/Idh/MocA-like oxidoreductase N-terminal" evidence="1">
    <location>
        <begin position="39"/>
        <end position="91"/>
    </location>
</feature>
<evidence type="ECO:0000259" key="2">
    <source>
        <dbReference type="Pfam" id="PF02894"/>
    </source>
</evidence>
<evidence type="ECO:0000313" key="3">
    <source>
        <dbReference type="EMBL" id="OHA71306.1"/>
    </source>
</evidence>
<dbReference type="InterPro" id="IPR052515">
    <property type="entry name" value="Gfo/Idh/MocA_Oxidoreductase"/>
</dbReference>
<dbReference type="Gene3D" id="3.30.360.10">
    <property type="entry name" value="Dihydrodipicolinate Reductase, domain 2"/>
    <property type="match status" value="1"/>
</dbReference>
<dbReference type="PANTHER" id="PTHR43249:SF1">
    <property type="entry name" value="D-GLUCOSIDE 3-DEHYDROGENASE"/>
    <property type="match status" value="1"/>
</dbReference>
<dbReference type="STRING" id="1802457.A3F15_01635"/>
<evidence type="ECO:0000259" key="1">
    <source>
        <dbReference type="Pfam" id="PF01408"/>
    </source>
</evidence>
<evidence type="ECO:0000313" key="4">
    <source>
        <dbReference type="Proteomes" id="UP000177078"/>
    </source>
</evidence>
<comment type="caution">
    <text evidence="3">The sequence shown here is derived from an EMBL/GenBank/DDBJ whole genome shotgun (WGS) entry which is preliminary data.</text>
</comment>
<dbReference type="InterPro" id="IPR000683">
    <property type="entry name" value="Gfo/Idh/MocA-like_OxRdtase_N"/>
</dbReference>
<dbReference type="SUPFAM" id="SSF51735">
    <property type="entry name" value="NAD(P)-binding Rossmann-fold domains"/>
    <property type="match status" value="1"/>
</dbReference>
<dbReference type="InterPro" id="IPR036291">
    <property type="entry name" value="NAD(P)-bd_dom_sf"/>
</dbReference>
<dbReference type="InterPro" id="IPR004104">
    <property type="entry name" value="Gfo/Idh/MocA-like_OxRdtase_C"/>
</dbReference>
<dbReference type="Gene3D" id="3.40.50.720">
    <property type="entry name" value="NAD(P)-binding Rossmann-like Domain"/>
    <property type="match status" value="1"/>
</dbReference>